<evidence type="ECO:0000313" key="15">
    <source>
        <dbReference type="EMBL" id="SMC62946.1"/>
    </source>
</evidence>
<evidence type="ECO:0000256" key="7">
    <source>
        <dbReference type="ARBA" id="ARBA00023065"/>
    </source>
</evidence>
<evidence type="ECO:0000256" key="1">
    <source>
        <dbReference type="ARBA" id="ARBA00004571"/>
    </source>
</evidence>
<dbReference type="AlphaFoldDB" id="A0A1W2AQG8"/>
<evidence type="ECO:0000259" key="13">
    <source>
        <dbReference type="Pfam" id="PF00593"/>
    </source>
</evidence>
<keyword evidence="5 11" id="KW-0812">Transmembrane</keyword>
<dbReference type="PANTHER" id="PTHR32552">
    <property type="entry name" value="FERRICHROME IRON RECEPTOR-RELATED"/>
    <property type="match status" value="1"/>
</dbReference>
<dbReference type="Gene3D" id="2.40.170.20">
    <property type="entry name" value="TonB-dependent receptor, beta-barrel domain"/>
    <property type="match status" value="1"/>
</dbReference>
<sequence length="694" mass="77051">MISFKTFLLTFFLPWLFMIILSMAWVNVGLCGEDTPVELESTIVTAGKIKAAADDFPGSISIADGKFMEEHQAGTTEEMTRFIPNIFYKTSTSGDAFVSRGISTLDTSIYTPMGLYINDVAYPLSYMQAQSLFDIQRVEVLRGPQSTLYGKNSSSGVINIVWAPPGNEMRAGAFVEGGSYQTWSGGAMISGPIKKDTLFYEASFMGHVTDGYMENQINRSDDFCDDQAFSGRGTLRWTPSADLDFSLTLVGTDRDMGIGDLRYLNGPSATDRFRGYSNHSDRAEQNSLGQSLRGKYRFGTLDLLSITSHQSFTRNAVMDADRMLLDLGVAEIDLDQDSWSQEFRISSSEGFFSSWLLGLYAGRDCVDNDWALNHVNAMVANQRLSDSDTDSFALFGQSTLALTHRLDATVGLRMDHVAASGSQTYIPHAGAVTYSKDISETELLPMASLSYAFTDSINGYFTFSTGWMAGGYDYYFATSEDNFAYDPEYTMNYEAGIKTAFFNNRLRTSLAVFYTRIDDKQVKEEVPGSGFTAWKITNAAKAHTTGIEFEVNALPVHNLEIFGGIGYARAEIDDWTGTSGGEFVNYSGNLLPWAPDLTANVGVGYYLDNGWYGIADLFWAGRQFFDAANTLEDNGYALVNLKLGYVFDHYDISVWGKNIFDEYYAQKKLKDSMGNTMVEDGDPMTLGVTLRWRF</sequence>
<evidence type="ECO:0000256" key="2">
    <source>
        <dbReference type="ARBA" id="ARBA00022448"/>
    </source>
</evidence>
<dbReference type="GO" id="GO:0006826">
    <property type="term" value="P:iron ion transport"/>
    <property type="evidence" value="ECO:0007669"/>
    <property type="project" value="UniProtKB-KW"/>
</dbReference>
<dbReference type="CDD" id="cd01347">
    <property type="entry name" value="ligand_gated_channel"/>
    <property type="match status" value="1"/>
</dbReference>
<evidence type="ECO:0000256" key="4">
    <source>
        <dbReference type="ARBA" id="ARBA00022496"/>
    </source>
</evidence>
<evidence type="ECO:0000256" key="5">
    <source>
        <dbReference type="ARBA" id="ARBA00022692"/>
    </source>
</evidence>
<dbReference type="SUPFAM" id="SSF56935">
    <property type="entry name" value="Porins"/>
    <property type="match status" value="1"/>
</dbReference>
<evidence type="ECO:0000256" key="6">
    <source>
        <dbReference type="ARBA" id="ARBA00023004"/>
    </source>
</evidence>
<keyword evidence="3 11" id="KW-1134">Transmembrane beta strand</keyword>
<protein>
    <submittedName>
        <fullName evidence="15">Iron complex outermembrane recepter protein</fullName>
    </submittedName>
</protein>
<evidence type="ECO:0000259" key="14">
    <source>
        <dbReference type="Pfam" id="PF07715"/>
    </source>
</evidence>
<evidence type="ECO:0000313" key="16">
    <source>
        <dbReference type="Proteomes" id="UP000192418"/>
    </source>
</evidence>
<evidence type="ECO:0000256" key="11">
    <source>
        <dbReference type="PROSITE-ProRule" id="PRU01360"/>
    </source>
</evidence>
<dbReference type="InterPro" id="IPR000531">
    <property type="entry name" value="Beta-barrel_TonB"/>
</dbReference>
<dbReference type="PANTHER" id="PTHR32552:SF81">
    <property type="entry name" value="TONB-DEPENDENT OUTER MEMBRANE RECEPTOR"/>
    <property type="match status" value="1"/>
</dbReference>
<keyword evidence="7" id="KW-0406">Ion transport</keyword>
<feature type="domain" description="TonB-dependent receptor plug" evidence="14">
    <location>
        <begin position="54"/>
        <end position="157"/>
    </location>
</feature>
<keyword evidence="8 12" id="KW-0798">TonB box</keyword>
<name>A0A1W2AQG8_9BACT</name>
<proteinExistence type="inferred from homology"/>
<dbReference type="STRING" id="1121400.SAMN02746065_10622"/>
<gene>
    <name evidence="15" type="ORF">SAMN02746065_10622</name>
</gene>
<feature type="domain" description="TonB-dependent receptor-like beta-barrel" evidence="13">
    <location>
        <begin position="232"/>
        <end position="659"/>
    </location>
</feature>
<keyword evidence="4" id="KW-0410">Iron transport</keyword>
<dbReference type="Proteomes" id="UP000192418">
    <property type="component" value="Unassembled WGS sequence"/>
</dbReference>
<keyword evidence="9 11" id="KW-0472">Membrane</keyword>
<dbReference type="GO" id="GO:0009279">
    <property type="term" value="C:cell outer membrane"/>
    <property type="evidence" value="ECO:0007669"/>
    <property type="project" value="UniProtKB-SubCell"/>
</dbReference>
<comment type="similarity">
    <text evidence="11 12">Belongs to the TonB-dependent receptor family.</text>
</comment>
<dbReference type="Pfam" id="PF00593">
    <property type="entry name" value="TonB_dep_Rec_b-barrel"/>
    <property type="match status" value="1"/>
</dbReference>
<dbReference type="OrthoDB" id="9763670at2"/>
<dbReference type="InterPro" id="IPR012910">
    <property type="entry name" value="Plug_dom"/>
</dbReference>
<keyword evidence="2 11" id="KW-0813">Transport</keyword>
<keyword evidence="6" id="KW-0408">Iron</keyword>
<comment type="subcellular location">
    <subcellularLocation>
        <location evidence="1 11">Cell outer membrane</location>
        <topology evidence="1 11">Multi-pass membrane protein</topology>
    </subcellularLocation>
</comment>
<dbReference type="PROSITE" id="PS52016">
    <property type="entry name" value="TONB_DEPENDENT_REC_3"/>
    <property type="match status" value="1"/>
</dbReference>
<evidence type="ECO:0000256" key="8">
    <source>
        <dbReference type="ARBA" id="ARBA00023077"/>
    </source>
</evidence>
<dbReference type="EMBL" id="FWXY01000006">
    <property type="protein sequence ID" value="SMC62946.1"/>
    <property type="molecule type" value="Genomic_DNA"/>
</dbReference>
<dbReference type="InterPro" id="IPR036942">
    <property type="entry name" value="Beta-barrel_TonB_sf"/>
</dbReference>
<accession>A0A1W2AQG8</accession>
<dbReference type="Pfam" id="PF07715">
    <property type="entry name" value="Plug"/>
    <property type="match status" value="1"/>
</dbReference>
<keyword evidence="10 11" id="KW-0998">Cell outer membrane</keyword>
<evidence type="ECO:0000256" key="9">
    <source>
        <dbReference type="ARBA" id="ARBA00023136"/>
    </source>
</evidence>
<evidence type="ECO:0000256" key="10">
    <source>
        <dbReference type="ARBA" id="ARBA00023237"/>
    </source>
</evidence>
<evidence type="ECO:0000256" key="3">
    <source>
        <dbReference type="ARBA" id="ARBA00022452"/>
    </source>
</evidence>
<keyword evidence="16" id="KW-1185">Reference proteome</keyword>
<reference evidence="15 16" key="1">
    <citation type="submission" date="2017-04" db="EMBL/GenBank/DDBJ databases">
        <authorList>
            <person name="Afonso C.L."/>
            <person name="Miller P.J."/>
            <person name="Scott M.A."/>
            <person name="Spackman E."/>
            <person name="Goraichik I."/>
            <person name="Dimitrov K.M."/>
            <person name="Suarez D.L."/>
            <person name="Swayne D.E."/>
        </authorList>
    </citation>
    <scope>NUCLEOTIDE SEQUENCE [LARGE SCALE GENOMIC DNA]</scope>
    <source>
        <strain evidence="15 16">DSM 3385</strain>
    </source>
</reference>
<evidence type="ECO:0000256" key="12">
    <source>
        <dbReference type="RuleBase" id="RU003357"/>
    </source>
</evidence>
<organism evidence="15 16">
    <name type="scientific">Desulfocicer vacuolatum DSM 3385</name>
    <dbReference type="NCBI Taxonomy" id="1121400"/>
    <lineage>
        <taxon>Bacteria</taxon>
        <taxon>Pseudomonadati</taxon>
        <taxon>Thermodesulfobacteriota</taxon>
        <taxon>Desulfobacteria</taxon>
        <taxon>Desulfobacterales</taxon>
        <taxon>Desulfobacteraceae</taxon>
        <taxon>Desulfocicer</taxon>
    </lineage>
</organism>
<dbReference type="InterPro" id="IPR039426">
    <property type="entry name" value="TonB-dep_rcpt-like"/>
</dbReference>